<reference evidence="1 2" key="1">
    <citation type="journal article" date="2010" name="J. Bacteriol.">
        <title>Genome sequence of Lentisphaera araneosa HTCC2155T, the type species of the order Lentisphaerales in the phylum Lentisphaerae.</title>
        <authorList>
            <person name="Thrash J.C."/>
            <person name="Cho J.C."/>
            <person name="Vergin K.L."/>
            <person name="Morris R.M."/>
            <person name="Giovannoni S.J."/>
        </authorList>
    </citation>
    <scope>NUCLEOTIDE SEQUENCE [LARGE SCALE GENOMIC DNA]</scope>
    <source>
        <strain evidence="1 2">HTCC2155</strain>
    </source>
</reference>
<accession>A6DU57</accession>
<dbReference type="EMBL" id="ABCK01000047">
    <property type="protein sequence ID" value="EDM24816.1"/>
    <property type="molecule type" value="Genomic_DNA"/>
</dbReference>
<gene>
    <name evidence="1" type="ORF">LNTAR_15362</name>
</gene>
<proteinExistence type="predicted"/>
<evidence type="ECO:0000313" key="2">
    <source>
        <dbReference type="Proteomes" id="UP000004947"/>
    </source>
</evidence>
<keyword evidence="2" id="KW-1185">Reference proteome</keyword>
<name>A6DU57_9BACT</name>
<dbReference type="AlphaFoldDB" id="A6DU57"/>
<dbReference type="RefSeq" id="WP_007281341.1">
    <property type="nucleotide sequence ID" value="NZ_ABCK01000047.1"/>
</dbReference>
<comment type="caution">
    <text evidence="1">The sequence shown here is derived from an EMBL/GenBank/DDBJ whole genome shotgun (WGS) entry which is preliminary data.</text>
</comment>
<protein>
    <submittedName>
        <fullName evidence="1">Uncharacterized protein</fullName>
    </submittedName>
</protein>
<dbReference type="Proteomes" id="UP000004947">
    <property type="component" value="Unassembled WGS sequence"/>
</dbReference>
<organism evidence="1 2">
    <name type="scientific">Lentisphaera araneosa HTCC2155</name>
    <dbReference type="NCBI Taxonomy" id="313628"/>
    <lineage>
        <taxon>Bacteria</taxon>
        <taxon>Pseudomonadati</taxon>
        <taxon>Lentisphaerota</taxon>
        <taxon>Lentisphaeria</taxon>
        <taxon>Lentisphaerales</taxon>
        <taxon>Lentisphaeraceae</taxon>
        <taxon>Lentisphaera</taxon>
    </lineage>
</organism>
<sequence>MIRTYVIVRNSQSWLDGGTISFKITTLQRPGNGICTYEFCITPDDNEFCEDKLKSRIYTEYHWNHENSKLVKKNSELETTLISLLETVIRNNQSNQHLEAYKRILEIENKSNEQPNKSIEDLLQKEKSHVPPHWISDRAKEFLNQYRKNN</sequence>
<evidence type="ECO:0000313" key="1">
    <source>
        <dbReference type="EMBL" id="EDM24816.1"/>
    </source>
</evidence>